<evidence type="ECO:0000313" key="2">
    <source>
        <dbReference type="EMBL" id="UNM12132.1"/>
    </source>
</evidence>
<gene>
    <name evidence="2" type="ORF">J4032_11800</name>
</gene>
<feature type="transmembrane region" description="Helical" evidence="1">
    <location>
        <begin position="58"/>
        <end position="78"/>
    </location>
</feature>
<keyword evidence="3" id="KW-1185">Reference proteome</keyword>
<feature type="transmembrane region" description="Helical" evidence="1">
    <location>
        <begin position="264"/>
        <end position="281"/>
    </location>
</feature>
<proteinExistence type="predicted"/>
<keyword evidence="1" id="KW-1133">Transmembrane helix</keyword>
<feature type="transmembrane region" description="Helical" evidence="1">
    <location>
        <begin position="140"/>
        <end position="157"/>
    </location>
</feature>
<feature type="transmembrane region" description="Helical" evidence="1">
    <location>
        <begin position="90"/>
        <end position="109"/>
    </location>
</feature>
<dbReference type="EMBL" id="CP071872">
    <property type="protein sequence ID" value="UNM12132.1"/>
    <property type="molecule type" value="Genomic_DNA"/>
</dbReference>
<dbReference type="RefSeq" id="WP_242330729.1">
    <property type="nucleotide sequence ID" value="NZ_CP071872.1"/>
</dbReference>
<accession>A0ABY3WMX1</accession>
<feature type="transmembrane region" description="Helical" evidence="1">
    <location>
        <begin position="163"/>
        <end position="180"/>
    </location>
</feature>
<evidence type="ECO:0000256" key="1">
    <source>
        <dbReference type="SAM" id="Phobius"/>
    </source>
</evidence>
<feature type="transmembrane region" description="Helical" evidence="1">
    <location>
        <begin position="226"/>
        <end position="244"/>
    </location>
</feature>
<protein>
    <recommendedName>
        <fullName evidence="4">Integral membrane protein</fullName>
    </recommendedName>
</protein>
<evidence type="ECO:0008006" key="4">
    <source>
        <dbReference type="Google" id="ProtNLM"/>
    </source>
</evidence>
<feature type="transmembrane region" description="Helical" evidence="1">
    <location>
        <begin position="200"/>
        <end position="220"/>
    </location>
</feature>
<keyword evidence="1" id="KW-0812">Transmembrane</keyword>
<dbReference type="Proteomes" id="UP000828924">
    <property type="component" value="Chromosome"/>
</dbReference>
<name>A0ABY3WMX1_9ACTN</name>
<evidence type="ECO:0000313" key="3">
    <source>
        <dbReference type="Proteomes" id="UP000828924"/>
    </source>
</evidence>
<feature type="transmembrane region" description="Helical" evidence="1">
    <location>
        <begin position="31"/>
        <end position="51"/>
    </location>
</feature>
<reference evidence="2 3" key="1">
    <citation type="submission" date="2021-03" db="EMBL/GenBank/DDBJ databases">
        <title>Complete genome of Streptomyces formicae strain 1H-GS9 (DSM 100524).</title>
        <authorList>
            <person name="Atanasov K.E."/>
            <person name="Altabella T."/>
            <person name="Ferrer A."/>
        </authorList>
    </citation>
    <scope>NUCLEOTIDE SEQUENCE [LARGE SCALE GENOMIC DNA]</scope>
    <source>
        <strain evidence="2 3">1H-GS9</strain>
    </source>
</reference>
<organism evidence="2 3">
    <name type="scientific">Streptomyces formicae</name>
    <dbReference type="NCBI Taxonomy" id="1616117"/>
    <lineage>
        <taxon>Bacteria</taxon>
        <taxon>Bacillati</taxon>
        <taxon>Actinomycetota</taxon>
        <taxon>Actinomycetes</taxon>
        <taxon>Kitasatosporales</taxon>
        <taxon>Streptomycetaceae</taxon>
        <taxon>Streptomyces</taxon>
    </lineage>
</organism>
<sequence length="282" mass="29332">MASTYARLPVHLGDDTPNPAGETLGQNPLDAGAWIAVLIICIATLIGAWLARRNAERIGLWLSIASAVMLVTAVTDIVPDVLRGSLATGLPLWAPGLSAAVGFLVVSYFTRKGCGHGHEHAFAQRPGRHAPGRHRRVKQAVGAIAFGGMGTAAALSTHRVVEGATLALIVSLPIILALTIHSASEGLALTAMLGEARERLSPWLVTSAVSPAVGVVVATVRPLPMTVVPMLLALVGGVLLRTAIVGRRLAASKRRSGELRRRHMAISIAAASAIGTLMVMAH</sequence>
<keyword evidence="1" id="KW-0472">Membrane</keyword>